<dbReference type="InterPro" id="IPR053142">
    <property type="entry name" value="PchR_regulatory_protein"/>
</dbReference>
<dbReference type="PROSITE" id="PS01124">
    <property type="entry name" value="HTH_ARAC_FAMILY_2"/>
    <property type="match status" value="1"/>
</dbReference>
<evidence type="ECO:0000256" key="1">
    <source>
        <dbReference type="ARBA" id="ARBA00023015"/>
    </source>
</evidence>
<dbReference type="GO" id="GO:0003700">
    <property type="term" value="F:DNA-binding transcription factor activity"/>
    <property type="evidence" value="ECO:0007669"/>
    <property type="project" value="InterPro"/>
</dbReference>
<dbReference type="SMART" id="SM00342">
    <property type="entry name" value="HTH_ARAC"/>
    <property type="match status" value="1"/>
</dbReference>
<dbReference type="PANTHER" id="PTHR47893:SF1">
    <property type="entry name" value="REGULATORY PROTEIN PCHR"/>
    <property type="match status" value="1"/>
</dbReference>
<evidence type="ECO:0000313" key="6">
    <source>
        <dbReference type="Proteomes" id="UP000254920"/>
    </source>
</evidence>
<dbReference type="STRING" id="32024.GCA_000788295_01649"/>
<proteinExistence type="predicted"/>
<keyword evidence="1" id="KW-0805">Transcription regulation</keyword>
<dbReference type="InterPro" id="IPR009057">
    <property type="entry name" value="Homeodomain-like_sf"/>
</dbReference>
<evidence type="ECO:0000313" key="5">
    <source>
        <dbReference type="EMBL" id="SUX11107.1"/>
    </source>
</evidence>
<reference evidence="5 6" key="1">
    <citation type="submission" date="2018-06" db="EMBL/GenBank/DDBJ databases">
        <authorList>
            <consortium name="Pathogen Informatics"/>
            <person name="Doyle S."/>
        </authorList>
    </citation>
    <scope>NUCLEOTIDE SEQUENCE [LARGE SCALE GENOMIC DNA]</scope>
    <source>
        <strain evidence="5 6">NCTC12475</strain>
    </source>
</reference>
<accession>A0A381DKM6</accession>
<gene>
    <name evidence="5" type="ORF">NCTC12475_01322</name>
</gene>
<organism evidence="5 6">
    <name type="scientific">Campylobacter sputorum subsp. sputorum</name>
    <dbReference type="NCBI Taxonomy" id="32024"/>
    <lineage>
        <taxon>Bacteria</taxon>
        <taxon>Pseudomonadati</taxon>
        <taxon>Campylobacterota</taxon>
        <taxon>Epsilonproteobacteria</taxon>
        <taxon>Campylobacterales</taxon>
        <taxon>Campylobacteraceae</taxon>
        <taxon>Campylobacter</taxon>
    </lineage>
</organism>
<dbReference type="GO" id="GO:0043565">
    <property type="term" value="F:sequence-specific DNA binding"/>
    <property type="evidence" value="ECO:0007669"/>
    <property type="project" value="InterPro"/>
</dbReference>
<dbReference type="Proteomes" id="UP000254920">
    <property type="component" value="Unassembled WGS sequence"/>
</dbReference>
<dbReference type="RefSeq" id="WP_161492205.1">
    <property type="nucleotide sequence ID" value="NZ_CP043427.1"/>
</dbReference>
<dbReference type="GeneID" id="93089976"/>
<dbReference type="AlphaFoldDB" id="A0A381DKM6"/>
<keyword evidence="3" id="KW-0804">Transcription</keyword>
<evidence type="ECO:0000259" key="4">
    <source>
        <dbReference type="PROSITE" id="PS01124"/>
    </source>
</evidence>
<protein>
    <submittedName>
        <fullName evidence="5">AraC family transcriptional regulator</fullName>
    </submittedName>
</protein>
<name>A0A381DKM6_9BACT</name>
<dbReference type="EMBL" id="UFVD01000001">
    <property type="protein sequence ID" value="SUX11107.1"/>
    <property type="molecule type" value="Genomic_DNA"/>
</dbReference>
<dbReference type="Gene3D" id="1.10.10.60">
    <property type="entry name" value="Homeodomain-like"/>
    <property type="match status" value="2"/>
</dbReference>
<feature type="domain" description="HTH araC/xylS-type" evidence="4">
    <location>
        <begin position="197"/>
        <end position="292"/>
    </location>
</feature>
<evidence type="ECO:0000256" key="3">
    <source>
        <dbReference type="ARBA" id="ARBA00023163"/>
    </source>
</evidence>
<dbReference type="PANTHER" id="PTHR47893">
    <property type="entry name" value="REGULATORY PROTEIN PCHR"/>
    <property type="match status" value="1"/>
</dbReference>
<evidence type="ECO:0000256" key="2">
    <source>
        <dbReference type="ARBA" id="ARBA00023125"/>
    </source>
</evidence>
<dbReference type="InterPro" id="IPR018060">
    <property type="entry name" value="HTH_AraC"/>
</dbReference>
<dbReference type="Pfam" id="PF12833">
    <property type="entry name" value="HTH_18"/>
    <property type="match status" value="1"/>
</dbReference>
<dbReference type="PRINTS" id="PR00032">
    <property type="entry name" value="HTHARAC"/>
</dbReference>
<dbReference type="SUPFAM" id="SSF46689">
    <property type="entry name" value="Homeodomain-like"/>
    <property type="match status" value="2"/>
</dbReference>
<sequence length="292" mass="34177">MSKIIDNGEIRKHSTVKNGKIYYKDSDFIYDINLFILQSGISYMESKIILNTDISFNETFDTNYHFLYFNSSNTNVLCCQKNKQLILKPDEILTISMLKNFRYKVIYDNKFYNFQAIMLDDNFIKEFDVFKDENQVLDNLYVKQSIAKQSQKFILNELKNADIYSGKLKELFIESKVLELLFLTFSNLKIGDSKTMQKAKDILLKDLTNPPSIKKLAKMCATNEFSLQEGFKKCFNKTIYGYLKDERLKVTFELLKRDDINVSEAAKMVGYNNLSHFTKIFKEKFGVLPSKI</sequence>
<keyword evidence="2" id="KW-0238">DNA-binding</keyword>
<dbReference type="InterPro" id="IPR020449">
    <property type="entry name" value="Tscrpt_reg_AraC-type_HTH"/>
</dbReference>
<keyword evidence="6" id="KW-1185">Reference proteome</keyword>